<evidence type="ECO:0000256" key="1">
    <source>
        <dbReference type="SAM" id="MobiDB-lite"/>
    </source>
</evidence>
<accession>A0A3P7JUE5</accession>
<dbReference type="Proteomes" id="UP000270094">
    <property type="component" value="Unassembled WGS sequence"/>
</dbReference>
<sequence>MTRDLGRDTELAYLAGDFEQTYPIVLFFLALLLVAAIINWYFSDDEPPADIDHERAEKKSVMGLLCPSDVDDSVEDPLFGKLYEENVSRKAYVEKQPGQETLRHRKSTNYTLED</sequence>
<reference evidence="3 4" key="1">
    <citation type="submission" date="2018-11" db="EMBL/GenBank/DDBJ databases">
        <authorList>
            <consortium name="Pathogen Informatics"/>
        </authorList>
    </citation>
    <scope>NUCLEOTIDE SEQUENCE [LARGE SCALE GENOMIC DNA]</scope>
</reference>
<proteinExistence type="predicted"/>
<keyword evidence="2" id="KW-1133">Transmembrane helix</keyword>
<name>A0A3P7JUE5_STRVU</name>
<feature type="transmembrane region" description="Helical" evidence="2">
    <location>
        <begin position="20"/>
        <end position="42"/>
    </location>
</feature>
<feature type="region of interest" description="Disordered" evidence="1">
    <location>
        <begin position="94"/>
        <end position="114"/>
    </location>
</feature>
<keyword evidence="4" id="KW-1185">Reference proteome</keyword>
<protein>
    <submittedName>
        <fullName evidence="3">Uncharacterized protein</fullName>
    </submittedName>
</protein>
<evidence type="ECO:0000256" key="2">
    <source>
        <dbReference type="SAM" id="Phobius"/>
    </source>
</evidence>
<dbReference type="OrthoDB" id="5771705at2759"/>
<dbReference type="EMBL" id="UYYB01124103">
    <property type="protein sequence ID" value="VDM83589.1"/>
    <property type="molecule type" value="Genomic_DNA"/>
</dbReference>
<evidence type="ECO:0000313" key="4">
    <source>
        <dbReference type="Proteomes" id="UP000270094"/>
    </source>
</evidence>
<keyword evidence="2" id="KW-0812">Transmembrane</keyword>
<gene>
    <name evidence="3" type="ORF">SVUK_LOCUS18587</name>
</gene>
<organism evidence="3 4">
    <name type="scientific">Strongylus vulgaris</name>
    <name type="common">Blood worm</name>
    <dbReference type="NCBI Taxonomy" id="40348"/>
    <lineage>
        <taxon>Eukaryota</taxon>
        <taxon>Metazoa</taxon>
        <taxon>Ecdysozoa</taxon>
        <taxon>Nematoda</taxon>
        <taxon>Chromadorea</taxon>
        <taxon>Rhabditida</taxon>
        <taxon>Rhabditina</taxon>
        <taxon>Rhabditomorpha</taxon>
        <taxon>Strongyloidea</taxon>
        <taxon>Strongylidae</taxon>
        <taxon>Strongylus</taxon>
    </lineage>
</organism>
<evidence type="ECO:0000313" key="3">
    <source>
        <dbReference type="EMBL" id="VDM83589.1"/>
    </source>
</evidence>
<keyword evidence="2" id="KW-0472">Membrane</keyword>
<dbReference type="AlphaFoldDB" id="A0A3P7JUE5"/>